<dbReference type="Proteomes" id="UP000199702">
    <property type="component" value="Unassembled WGS sequence"/>
</dbReference>
<name>A0A1H6QQG8_9FLAO</name>
<keyword evidence="3" id="KW-1185">Reference proteome</keyword>
<feature type="chain" id="PRO_5011451255" evidence="1">
    <location>
        <begin position="20"/>
        <end position="278"/>
    </location>
</feature>
<evidence type="ECO:0000256" key="1">
    <source>
        <dbReference type="SAM" id="SignalP"/>
    </source>
</evidence>
<dbReference type="RefSeq" id="WP_091307446.1">
    <property type="nucleotide sequence ID" value="NZ_CBCSJU010000001.1"/>
</dbReference>
<dbReference type="EMBL" id="FNYA01000001">
    <property type="protein sequence ID" value="SEI43204.1"/>
    <property type="molecule type" value="Genomic_DNA"/>
</dbReference>
<dbReference type="OrthoDB" id="9808953at2"/>
<sequence length="278" mass="29258">MKKITILLLFIITSQDLFSQNVGINTTTPNSNALLDVPSSDKGALMSRTALSATNLSAPLSAHVEGMLVYNTTNNLSNVPVSVQPSLYYNDGAKWVLMGPTGRKIGDIKQMAANKADHEGWVLLDGRLISSLTSIQQINAVGLGFSTNIPNVTDTYIKATNGAGTGNIHSGNTFTLTQGQLPNVNFTGTTSTNGAHSHTYSDTNTPTETLGLATNVLALLPLLNIVVAKPDNLAAFSGNSVNEGSHTHSLSIPSGGSDATISQKPQYLSVNIYIFLGQ</sequence>
<accession>A0A1H6QQG8</accession>
<keyword evidence="1" id="KW-0732">Signal</keyword>
<gene>
    <name evidence="2" type="ORF">SAMN05660918_0534</name>
</gene>
<dbReference type="STRING" id="402734.SAMN05660918_0534"/>
<feature type="signal peptide" evidence="1">
    <location>
        <begin position="1"/>
        <end position="19"/>
    </location>
</feature>
<protein>
    <submittedName>
        <fullName evidence="2">Microcystin-dependent protein</fullName>
    </submittedName>
</protein>
<evidence type="ECO:0000313" key="2">
    <source>
        <dbReference type="EMBL" id="SEI43204.1"/>
    </source>
</evidence>
<organism evidence="2 3">
    <name type="scientific">Flavobacterium terrigena</name>
    <dbReference type="NCBI Taxonomy" id="402734"/>
    <lineage>
        <taxon>Bacteria</taxon>
        <taxon>Pseudomonadati</taxon>
        <taxon>Bacteroidota</taxon>
        <taxon>Flavobacteriia</taxon>
        <taxon>Flavobacteriales</taxon>
        <taxon>Flavobacteriaceae</taxon>
        <taxon>Flavobacterium</taxon>
    </lineage>
</organism>
<reference evidence="3" key="1">
    <citation type="submission" date="2016-10" db="EMBL/GenBank/DDBJ databases">
        <authorList>
            <person name="Varghese N."/>
            <person name="Submissions S."/>
        </authorList>
    </citation>
    <scope>NUCLEOTIDE SEQUENCE [LARGE SCALE GENOMIC DNA]</scope>
    <source>
        <strain evidence="3">DSM 17934</strain>
    </source>
</reference>
<proteinExistence type="predicted"/>
<evidence type="ECO:0000313" key="3">
    <source>
        <dbReference type="Proteomes" id="UP000199702"/>
    </source>
</evidence>
<dbReference type="AlphaFoldDB" id="A0A1H6QQG8"/>